<evidence type="ECO:0000256" key="1">
    <source>
        <dbReference type="ARBA" id="ARBA00022679"/>
    </source>
</evidence>
<dbReference type="SUPFAM" id="SSF52540">
    <property type="entry name" value="P-loop containing nucleoside triphosphate hydrolases"/>
    <property type="match status" value="1"/>
</dbReference>
<dbReference type="Gene3D" id="3.40.50.300">
    <property type="entry name" value="P-loop containing nucleotide triphosphate hydrolases"/>
    <property type="match status" value="1"/>
</dbReference>
<feature type="repeat" description="TPR" evidence="2">
    <location>
        <begin position="111"/>
        <end position="144"/>
    </location>
</feature>
<dbReference type="OrthoDB" id="9815894at2"/>
<feature type="repeat" description="TPR" evidence="2">
    <location>
        <begin position="179"/>
        <end position="212"/>
    </location>
</feature>
<dbReference type="Pfam" id="PF13432">
    <property type="entry name" value="TPR_16"/>
    <property type="match status" value="2"/>
</dbReference>
<accession>A0A1N6FA12</accession>
<dbReference type="SUPFAM" id="SSF48452">
    <property type="entry name" value="TPR-like"/>
    <property type="match status" value="2"/>
</dbReference>
<dbReference type="Proteomes" id="UP000184693">
    <property type="component" value="Unassembled WGS sequence"/>
</dbReference>
<proteinExistence type="predicted"/>
<reference evidence="3 4" key="1">
    <citation type="submission" date="2016-11" db="EMBL/GenBank/DDBJ databases">
        <authorList>
            <person name="Jaros S."/>
            <person name="Januszkiewicz K."/>
            <person name="Wedrychowicz H."/>
        </authorList>
    </citation>
    <scope>NUCLEOTIDE SEQUENCE [LARGE SCALE GENOMIC DNA]</scope>
    <source>
        <strain evidence="3 4">GAS86</strain>
    </source>
</reference>
<evidence type="ECO:0000313" key="4">
    <source>
        <dbReference type="Proteomes" id="UP000184693"/>
    </source>
</evidence>
<dbReference type="PROSITE" id="PS50293">
    <property type="entry name" value="TPR_REGION"/>
    <property type="match status" value="1"/>
</dbReference>
<dbReference type="PANTHER" id="PTHR12788">
    <property type="entry name" value="PROTEIN-TYROSINE SULFOTRANSFERASE 2"/>
    <property type="match status" value="1"/>
</dbReference>
<dbReference type="InterPro" id="IPR011990">
    <property type="entry name" value="TPR-like_helical_dom_sf"/>
</dbReference>
<dbReference type="RefSeq" id="WP_083611356.1">
    <property type="nucleotide sequence ID" value="NZ_FSRM01000001.1"/>
</dbReference>
<dbReference type="Pfam" id="PF14559">
    <property type="entry name" value="TPR_19"/>
    <property type="match status" value="1"/>
</dbReference>
<keyword evidence="2" id="KW-0802">TPR repeat</keyword>
<name>A0A1N6FA12_9BURK</name>
<dbReference type="EMBL" id="FSRM01000001">
    <property type="protein sequence ID" value="SIN92087.1"/>
    <property type="molecule type" value="Genomic_DNA"/>
</dbReference>
<dbReference type="SMART" id="SM00028">
    <property type="entry name" value="TPR"/>
    <property type="match status" value="6"/>
</dbReference>
<dbReference type="InterPro" id="IPR019734">
    <property type="entry name" value="TPR_rpt"/>
</dbReference>
<dbReference type="PANTHER" id="PTHR12788:SF10">
    <property type="entry name" value="PROTEIN-TYROSINE SULFOTRANSFERASE"/>
    <property type="match status" value="1"/>
</dbReference>
<dbReference type="InterPro" id="IPR026634">
    <property type="entry name" value="TPST-like"/>
</dbReference>
<gene>
    <name evidence="3" type="ORF">SAMN05444168_1392</name>
</gene>
<organism evidence="3 4">
    <name type="scientific">Paraburkholderia phenazinium</name>
    <dbReference type="NCBI Taxonomy" id="60549"/>
    <lineage>
        <taxon>Bacteria</taxon>
        <taxon>Pseudomonadati</taxon>
        <taxon>Pseudomonadota</taxon>
        <taxon>Betaproteobacteria</taxon>
        <taxon>Burkholderiales</taxon>
        <taxon>Burkholderiaceae</taxon>
        <taxon>Paraburkholderia</taxon>
    </lineage>
</organism>
<evidence type="ECO:0000313" key="3">
    <source>
        <dbReference type="EMBL" id="SIN92087.1"/>
    </source>
</evidence>
<feature type="repeat" description="TPR" evidence="2">
    <location>
        <begin position="10"/>
        <end position="43"/>
    </location>
</feature>
<dbReference type="PROSITE" id="PS50005">
    <property type="entry name" value="TPR"/>
    <property type="match status" value="4"/>
</dbReference>
<dbReference type="InterPro" id="IPR027417">
    <property type="entry name" value="P-loop_NTPase"/>
</dbReference>
<feature type="repeat" description="TPR" evidence="2">
    <location>
        <begin position="145"/>
        <end position="178"/>
    </location>
</feature>
<sequence>MDSVSIQQYCEVWFKEGQRAYQSGDLNTAAQLLERLIAVNPSHADALHLRGLAAFNANEQASAEAWVSHAINVFPNPAFYNSLCIVQLTMKAFTAAAQTAREGLARQPDFAMLHYHLALALQFDGNLSDAALHYRNAIELDPGNSEAHNNLGTVLNDLGDPEAALQHVREALELAPDVPAVHNNLGKTLMSLGDMDGAELHFRRAIAIDPENFSYYRLLTQSKRLSVTDPCVVSMAARVKSVDPLSPTNQMHLHFALAQALDDNGNHEESFEHFRRANALYRASIDYDEQGALDLLRRIPSLITSELLEANRGTGALSRSPVFIVGMPRSGSTLIEQILASHPQVFGVGERPDFEKALKTRIHPGSKIDIDALRTIAATPLTSIGHDYLRRIQAVISNPQDYQRITDKYLFNFIYLGVIHLALPNARFIHIHRDPVENCLSIYSKLFGGIPFAYDLGELGRYYRAYEELMAHWRSILPEGVMLEVEYEDLVNDFERNVRRMLAHCGLEWDERCMAFHQTRRQVLTMSARQVREPLFRSSLQRWRPAEVLLQPLLDGLQA</sequence>
<protein>
    <submittedName>
        <fullName evidence="3">Tetratricopeptide repeat-containing protein</fullName>
    </submittedName>
</protein>
<dbReference type="AlphaFoldDB" id="A0A1N6FA12"/>
<dbReference type="GO" id="GO:0008476">
    <property type="term" value="F:protein-tyrosine sulfotransferase activity"/>
    <property type="evidence" value="ECO:0007669"/>
    <property type="project" value="InterPro"/>
</dbReference>
<dbReference type="Pfam" id="PF13469">
    <property type="entry name" value="Sulfotransfer_3"/>
    <property type="match status" value="1"/>
</dbReference>
<keyword evidence="1" id="KW-0808">Transferase</keyword>
<evidence type="ECO:0000256" key="2">
    <source>
        <dbReference type="PROSITE-ProRule" id="PRU00339"/>
    </source>
</evidence>
<dbReference type="Gene3D" id="1.25.40.10">
    <property type="entry name" value="Tetratricopeptide repeat domain"/>
    <property type="match status" value="1"/>
</dbReference>